<reference evidence="13 14" key="1">
    <citation type="submission" date="2018-08" db="EMBL/GenBank/DDBJ databases">
        <title>A genome reference for cultivated species of the human gut microbiota.</title>
        <authorList>
            <person name="Zou Y."/>
            <person name="Xue W."/>
            <person name="Luo G."/>
        </authorList>
    </citation>
    <scope>NUCLEOTIDE SEQUENCE [LARGE SCALE GENOMIC DNA]</scope>
    <source>
        <strain evidence="13 14">AF18-46</strain>
    </source>
</reference>
<dbReference type="GO" id="GO:0071555">
    <property type="term" value="P:cell wall organization"/>
    <property type="evidence" value="ECO:0007669"/>
    <property type="project" value="UniProtKB-KW"/>
</dbReference>
<protein>
    <recommendedName>
        <fullName evidence="10">UDP-N-acetylglucosamine--N-acetylmuramyl-(pentapeptide) pyrophosphoryl-undecaprenol N-acetylglucosamine transferase</fullName>
        <ecNumber evidence="10">2.4.1.227</ecNumber>
    </recommendedName>
    <alternativeName>
        <fullName evidence="10">Undecaprenyl-PP-MurNAc-pentapeptide-UDPGlcNAc GlcNAc transferase</fullName>
    </alternativeName>
</protein>
<dbReference type="PANTHER" id="PTHR21015">
    <property type="entry name" value="UDP-N-ACETYLGLUCOSAMINE--N-ACETYLMURAMYL-(PENTAPEPTIDE) PYROPHOSPHORYL-UNDECAPRENOL N-ACETYLGLUCOSAMINE TRANSFERASE 1"/>
    <property type="match status" value="1"/>
</dbReference>
<dbReference type="RefSeq" id="WP_118764690.1">
    <property type="nucleotide sequence ID" value="NZ_CABJCF010000002.1"/>
</dbReference>
<dbReference type="InterPro" id="IPR006009">
    <property type="entry name" value="GlcNAc_MurG"/>
</dbReference>
<dbReference type="InterPro" id="IPR004276">
    <property type="entry name" value="GlycoTrans_28_N"/>
</dbReference>
<keyword evidence="2 10" id="KW-0132">Cell division</keyword>
<evidence type="ECO:0000256" key="8">
    <source>
        <dbReference type="ARBA" id="ARBA00023306"/>
    </source>
</evidence>
<dbReference type="AlphaFoldDB" id="A0A412PEU5"/>
<evidence type="ECO:0000259" key="12">
    <source>
        <dbReference type="Pfam" id="PF04101"/>
    </source>
</evidence>
<evidence type="ECO:0000259" key="11">
    <source>
        <dbReference type="Pfam" id="PF03033"/>
    </source>
</evidence>
<feature type="domain" description="Glycosyltransferase family 28 N-terminal" evidence="11">
    <location>
        <begin position="3"/>
        <end position="140"/>
    </location>
</feature>
<name>A0A412PEU5_9FIRM</name>
<dbReference type="Pfam" id="PF04101">
    <property type="entry name" value="Glyco_tran_28_C"/>
    <property type="match status" value="1"/>
</dbReference>
<feature type="binding site" evidence="10">
    <location>
        <position position="123"/>
    </location>
    <ligand>
        <name>UDP-N-acetyl-alpha-D-glucosamine</name>
        <dbReference type="ChEBI" id="CHEBI:57705"/>
    </ligand>
</feature>
<comment type="function">
    <text evidence="10">Cell wall formation. Catalyzes the transfer of a GlcNAc subunit on undecaprenyl-pyrophosphoryl-MurNAc-pentapeptide (lipid intermediate I) to form undecaprenyl-pyrophosphoryl-MurNAc-(pentapeptide)GlcNAc (lipid intermediate II).</text>
</comment>
<dbReference type="GO" id="GO:0009252">
    <property type="term" value="P:peptidoglycan biosynthetic process"/>
    <property type="evidence" value="ECO:0007669"/>
    <property type="project" value="UniProtKB-UniRule"/>
</dbReference>
<dbReference type="GO" id="GO:0051301">
    <property type="term" value="P:cell division"/>
    <property type="evidence" value="ECO:0007669"/>
    <property type="project" value="UniProtKB-KW"/>
</dbReference>
<dbReference type="GO" id="GO:0008360">
    <property type="term" value="P:regulation of cell shape"/>
    <property type="evidence" value="ECO:0007669"/>
    <property type="project" value="UniProtKB-KW"/>
</dbReference>
<sequence length="357" mass="38754">MKIMIATGGTGGHINPALDLAHILKQRNPENEVIFVGSDNRMEATVIPDAGYKFYGLHITTTAGSLFSKVTYVTSLIKAYFESKQILKQEKPDICIGFGNYISVPLILAAHHIGIKTMLHEQNSFAGKANKFLSHFADAVVGCYESNKAQMAKANVRILGNPSASVVKDTVFNPEVIERIGLSKDIPFVVFMMGSLGSSSVSKVIDAAIPLFNQDFQVMIVSGKANSYQFQNSESVNVKFVPYIDGKQALKGCTLAVTRAGATTISEICALPTAAVLIPSPFVANNHQVYNAKELADKDAAIMIEENELSPQLLATTVNTLVHDQQRCSKLKENAHKLAKADAANQMIDWIEEVLHG</sequence>
<comment type="caution">
    <text evidence="13">The sequence shown here is derived from an EMBL/GenBank/DDBJ whole genome shotgun (WGS) entry which is preliminary data.</text>
</comment>
<comment type="similarity">
    <text evidence="10">Belongs to the glycosyltransferase 28 family. MurG subfamily.</text>
</comment>
<keyword evidence="8 10" id="KW-0131">Cell cycle</keyword>
<keyword evidence="4 10" id="KW-0808">Transferase</keyword>
<organism evidence="13 14">
    <name type="scientific">Solobacterium moorei</name>
    <dbReference type="NCBI Taxonomy" id="102148"/>
    <lineage>
        <taxon>Bacteria</taxon>
        <taxon>Bacillati</taxon>
        <taxon>Bacillota</taxon>
        <taxon>Erysipelotrichia</taxon>
        <taxon>Erysipelotrichales</taxon>
        <taxon>Erysipelotrichaceae</taxon>
        <taxon>Solobacterium</taxon>
    </lineage>
</organism>
<dbReference type="SUPFAM" id="SSF53756">
    <property type="entry name" value="UDP-Glycosyltransferase/glycogen phosphorylase"/>
    <property type="match status" value="1"/>
</dbReference>
<evidence type="ECO:0000256" key="3">
    <source>
        <dbReference type="ARBA" id="ARBA00022676"/>
    </source>
</evidence>
<dbReference type="CDD" id="cd03785">
    <property type="entry name" value="GT28_MurG"/>
    <property type="match status" value="1"/>
</dbReference>
<keyword evidence="1 10" id="KW-1003">Cell membrane</keyword>
<dbReference type="Pfam" id="PF03033">
    <property type="entry name" value="Glyco_transf_28"/>
    <property type="match status" value="1"/>
</dbReference>
<dbReference type="PANTHER" id="PTHR21015:SF22">
    <property type="entry name" value="GLYCOSYLTRANSFERASE"/>
    <property type="match status" value="1"/>
</dbReference>
<feature type="binding site" evidence="10">
    <location>
        <position position="195"/>
    </location>
    <ligand>
        <name>UDP-N-acetyl-alpha-D-glucosamine</name>
        <dbReference type="ChEBI" id="CHEBI:57705"/>
    </ligand>
</feature>
<dbReference type="EC" id="2.4.1.227" evidence="10"/>
<accession>A0A412PEU5</accession>
<comment type="subcellular location">
    <subcellularLocation>
        <location evidence="10">Cell membrane</location>
        <topology evidence="10">Peripheral membrane protein</topology>
        <orientation evidence="10">Cytoplasmic side</orientation>
    </subcellularLocation>
</comment>
<dbReference type="GO" id="GO:0005975">
    <property type="term" value="P:carbohydrate metabolic process"/>
    <property type="evidence" value="ECO:0007669"/>
    <property type="project" value="InterPro"/>
</dbReference>
<evidence type="ECO:0000256" key="5">
    <source>
        <dbReference type="ARBA" id="ARBA00022960"/>
    </source>
</evidence>
<dbReference type="NCBIfam" id="TIGR01133">
    <property type="entry name" value="murG"/>
    <property type="match status" value="1"/>
</dbReference>
<dbReference type="EMBL" id="QRWX01000002">
    <property type="protein sequence ID" value="RGT56137.1"/>
    <property type="molecule type" value="Genomic_DNA"/>
</dbReference>
<keyword evidence="5 10" id="KW-0133">Cell shape</keyword>
<evidence type="ECO:0000256" key="10">
    <source>
        <dbReference type="HAMAP-Rule" id="MF_00033"/>
    </source>
</evidence>
<dbReference type="HAMAP" id="MF_00033">
    <property type="entry name" value="MurG"/>
    <property type="match status" value="1"/>
</dbReference>
<feature type="binding site" evidence="10">
    <location>
        <position position="288"/>
    </location>
    <ligand>
        <name>UDP-N-acetyl-alpha-D-glucosamine</name>
        <dbReference type="ChEBI" id="CHEBI:57705"/>
    </ligand>
</feature>
<comment type="catalytic activity">
    <reaction evidence="10">
        <text>di-trans,octa-cis-undecaprenyl diphospho-N-acetyl-alpha-D-muramoyl-L-alanyl-D-glutamyl-meso-2,6-diaminopimeloyl-D-alanyl-D-alanine + UDP-N-acetyl-alpha-D-glucosamine = di-trans,octa-cis-undecaprenyl diphospho-[N-acetyl-alpha-D-glucosaminyl-(1-&gt;4)]-N-acetyl-alpha-D-muramoyl-L-alanyl-D-glutamyl-meso-2,6-diaminopimeloyl-D-alanyl-D-alanine + UDP + H(+)</text>
        <dbReference type="Rhea" id="RHEA:31227"/>
        <dbReference type="ChEBI" id="CHEBI:15378"/>
        <dbReference type="ChEBI" id="CHEBI:57705"/>
        <dbReference type="ChEBI" id="CHEBI:58223"/>
        <dbReference type="ChEBI" id="CHEBI:61387"/>
        <dbReference type="ChEBI" id="CHEBI:61388"/>
        <dbReference type="EC" id="2.4.1.227"/>
    </reaction>
</comment>
<dbReference type="Proteomes" id="UP000284731">
    <property type="component" value="Unassembled WGS sequence"/>
</dbReference>
<evidence type="ECO:0000256" key="2">
    <source>
        <dbReference type="ARBA" id="ARBA00022618"/>
    </source>
</evidence>
<dbReference type="GO" id="GO:0050511">
    <property type="term" value="F:undecaprenyldiphospho-muramoylpentapeptide beta-N-acetylglucosaminyltransferase activity"/>
    <property type="evidence" value="ECO:0007669"/>
    <property type="project" value="UniProtKB-UniRule"/>
</dbReference>
<dbReference type="Gene3D" id="3.40.50.2000">
    <property type="entry name" value="Glycogen Phosphorylase B"/>
    <property type="match status" value="2"/>
</dbReference>
<evidence type="ECO:0000313" key="14">
    <source>
        <dbReference type="Proteomes" id="UP000284731"/>
    </source>
</evidence>
<evidence type="ECO:0000256" key="9">
    <source>
        <dbReference type="ARBA" id="ARBA00023316"/>
    </source>
</evidence>
<evidence type="ECO:0000256" key="1">
    <source>
        <dbReference type="ARBA" id="ARBA00022475"/>
    </source>
</evidence>
<evidence type="ECO:0000256" key="6">
    <source>
        <dbReference type="ARBA" id="ARBA00022984"/>
    </source>
</evidence>
<keyword evidence="6 10" id="KW-0573">Peptidoglycan synthesis</keyword>
<keyword evidence="7 10" id="KW-0472">Membrane</keyword>
<evidence type="ECO:0000256" key="4">
    <source>
        <dbReference type="ARBA" id="ARBA00022679"/>
    </source>
</evidence>
<dbReference type="GO" id="GO:0051991">
    <property type="term" value="F:UDP-N-acetyl-D-glucosamine:N-acetylmuramoyl-L-alanyl-D-glutamyl-meso-2,6-diaminopimelyl-D-alanyl-D-alanine-diphosphoundecaprenol 4-beta-N-acetylglucosaminlytransferase activity"/>
    <property type="evidence" value="ECO:0007669"/>
    <property type="project" value="RHEA"/>
</dbReference>
<dbReference type="GO" id="GO:0005886">
    <property type="term" value="C:plasma membrane"/>
    <property type="evidence" value="ECO:0007669"/>
    <property type="project" value="UniProtKB-SubCell"/>
</dbReference>
<gene>
    <name evidence="10 13" type="primary">murG</name>
    <name evidence="13" type="ORF">DWX20_04840</name>
</gene>
<dbReference type="UniPathway" id="UPA00219"/>
<feature type="binding site" evidence="10">
    <location>
        <begin position="10"/>
        <end position="12"/>
    </location>
    <ligand>
        <name>UDP-N-acetyl-alpha-D-glucosamine</name>
        <dbReference type="ChEBI" id="CHEBI:57705"/>
    </ligand>
</feature>
<proteinExistence type="inferred from homology"/>
<comment type="pathway">
    <text evidence="10">Cell wall biogenesis; peptidoglycan biosynthesis.</text>
</comment>
<keyword evidence="9 10" id="KW-0961">Cell wall biogenesis/degradation</keyword>
<evidence type="ECO:0000256" key="7">
    <source>
        <dbReference type="ARBA" id="ARBA00023136"/>
    </source>
</evidence>
<feature type="domain" description="Glycosyl transferase family 28 C-terminal" evidence="12">
    <location>
        <begin position="189"/>
        <end position="346"/>
    </location>
</feature>
<keyword evidence="3 10" id="KW-0328">Glycosyltransferase</keyword>
<evidence type="ECO:0000313" key="13">
    <source>
        <dbReference type="EMBL" id="RGT56137.1"/>
    </source>
</evidence>
<dbReference type="InterPro" id="IPR007235">
    <property type="entry name" value="Glyco_trans_28_C"/>
</dbReference>
<comment type="caution">
    <text evidence="10">Lacks conserved residue(s) required for the propagation of feature annotation.</text>
</comment>